<protein>
    <submittedName>
        <fullName evidence="3">Uncharacterized protein</fullName>
    </submittedName>
</protein>
<dbReference type="Proteomes" id="UP000507470">
    <property type="component" value="Unassembled WGS sequence"/>
</dbReference>
<evidence type="ECO:0000313" key="3">
    <source>
        <dbReference type="EMBL" id="CAC5387214.1"/>
    </source>
</evidence>
<reference evidence="3 4" key="1">
    <citation type="submission" date="2020-06" db="EMBL/GenBank/DDBJ databases">
        <authorList>
            <person name="Li R."/>
            <person name="Bekaert M."/>
        </authorList>
    </citation>
    <scope>NUCLEOTIDE SEQUENCE [LARGE SCALE GENOMIC DNA]</scope>
    <source>
        <strain evidence="4">wild</strain>
    </source>
</reference>
<feature type="compositionally biased region" description="Basic residues" evidence="1">
    <location>
        <begin position="294"/>
        <end position="303"/>
    </location>
</feature>
<keyword evidence="2" id="KW-1133">Transmembrane helix</keyword>
<feature type="compositionally biased region" description="Basic and acidic residues" evidence="1">
    <location>
        <begin position="206"/>
        <end position="226"/>
    </location>
</feature>
<feature type="region of interest" description="Disordered" evidence="1">
    <location>
        <begin position="57"/>
        <end position="82"/>
    </location>
</feature>
<keyword evidence="4" id="KW-1185">Reference proteome</keyword>
<dbReference type="EMBL" id="CACVKT020003993">
    <property type="protein sequence ID" value="CAC5387214.1"/>
    <property type="molecule type" value="Genomic_DNA"/>
</dbReference>
<dbReference type="AlphaFoldDB" id="A0A6J8BWH7"/>
<feature type="compositionally biased region" description="Basic and acidic residues" evidence="1">
    <location>
        <begin position="64"/>
        <end position="82"/>
    </location>
</feature>
<sequence>MPNDTQSASTPNTNIDNTTGSPKWLIFGVIGIVLFVVTVVIVILFLFRRKLFTKCMSGDSESTTDNKDQKEQVEVHDKRKKKDDTVIEEEVVEMTVDAEVMDKSSSQYVNCDISTLRYVEDPTKQKINERRDPNQSYDYVVTKISDARGNQTYDYVDQATIKKLFSQNDTGYMNEESEVIDKTQTDKTQTFVHKTRKKKLHQNAPKVEKSDKPMKSKTEGAFETSKRPVGKGKTQRAERGANQYKKKDGVNPLKKKVDVARSTEMISQSDVYVDMNQTSCFHSQTETHSEKRKTSGPKQKNKLRSHEDKSPPNIQQNYENVDLKNTDAKEKGTERESIELDYVNISDISPTSSVSTDSNATDSSSSPDELHGNTIIYKAKKVNIIKMYSVNDEK</sequence>
<evidence type="ECO:0000256" key="1">
    <source>
        <dbReference type="SAM" id="MobiDB-lite"/>
    </source>
</evidence>
<organism evidence="3 4">
    <name type="scientific">Mytilus coruscus</name>
    <name type="common">Sea mussel</name>
    <dbReference type="NCBI Taxonomy" id="42192"/>
    <lineage>
        <taxon>Eukaryota</taxon>
        <taxon>Metazoa</taxon>
        <taxon>Spiralia</taxon>
        <taxon>Lophotrochozoa</taxon>
        <taxon>Mollusca</taxon>
        <taxon>Bivalvia</taxon>
        <taxon>Autobranchia</taxon>
        <taxon>Pteriomorphia</taxon>
        <taxon>Mytilida</taxon>
        <taxon>Mytiloidea</taxon>
        <taxon>Mytilidae</taxon>
        <taxon>Mytilinae</taxon>
        <taxon>Mytilus</taxon>
    </lineage>
</organism>
<feature type="region of interest" description="Disordered" evidence="1">
    <location>
        <begin position="188"/>
        <end position="250"/>
    </location>
</feature>
<feature type="compositionally biased region" description="Basic and acidic residues" evidence="1">
    <location>
        <begin position="235"/>
        <end position="250"/>
    </location>
</feature>
<feature type="transmembrane region" description="Helical" evidence="2">
    <location>
        <begin position="24"/>
        <end position="47"/>
    </location>
</feature>
<feature type="compositionally biased region" description="Low complexity" evidence="1">
    <location>
        <begin position="351"/>
        <end position="367"/>
    </location>
</feature>
<dbReference type="OrthoDB" id="10385250at2759"/>
<feature type="compositionally biased region" description="Basic and acidic residues" evidence="1">
    <location>
        <begin position="321"/>
        <end position="338"/>
    </location>
</feature>
<keyword evidence="2" id="KW-0472">Membrane</keyword>
<evidence type="ECO:0000313" key="4">
    <source>
        <dbReference type="Proteomes" id="UP000507470"/>
    </source>
</evidence>
<accession>A0A6J8BWH7</accession>
<feature type="region of interest" description="Disordered" evidence="1">
    <location>
        <begin position="282"/>
        <end position="373"/>
    </location>
</feature>
<keyword evidence="2" id="KW-0812">Transmembrane</keyword>
<proteinExistence type="predicted"/>
<evidence type="ECO:0000256" key="2">
    <source>
        <dbReference type="SAM" id="Phobius"/>
    </source>
</evidence>
<gene>
    <name evidence="3" type="ORF">MCOR_22574</name>
</gene>
<name>A0A6J8BWH7_MYTCO</name>